<evidence type="ECO:0000313" key="4">
    <source>
        <dbReference type="RefSeq" id="XP_027335794.1"/>
    </source>
</evidence>
<evidence type="ECO:0000313" key="5">
    <source>
        <dbReference type="RefSeq" id="XP_027335795.1"/>
    </source>
</evidence>
<feature type="compositionally biased region" description="Basic and acidic residues" evidence="1">
    <location>
        <begin position="81"/>
        <end position="93"/>
    </location>
</feature>
<dbReference type="RefSeq" id="XP_027335793.1">
    <property type="nucleotide sequence ID" value="XM_027479992.1"/>
</dbReference>
<organism evidence="2 3">
    <name type="scientific">Abrus precatorius</name>
    <name type="common">Indian licorice</name>
    <name type="synonym">Glycine abrus</name>
    <dbReference type="NCBI Taxonomy" id="3816"/>
    <lineage>
        <taxon>Eukaryota</taxon>
        <taxon>Viridiplantae</taxon>
        <taxon>Streptophyta</taxon>
        <taxon>Embryophyta</taxon>
        <taxon>Tracheophyta</taxon>
        <taxon>Spermatophyta</taxon>
        <taxon>Magnoliopsida</taxon>
        <taxon>eudicotyledons</taxon>
        <taxon>Gunneridae</taxon>
        <taxon>Pentapetalae</taxon>
        <taxon>rosids</taxon>
        <taxon>fabids</taxon>
        <taxon>Fabales</taxon>
        <taxon>Fabaceae</taxon>
        <taxon>Papilionoideae</taxon>
        <taxon>50 kb inversion clade</taxon>
        <taxon>NPAAA clade</taxon>
        <taxon>indigoferoid/millettioid clade</taxon>
        <taxon>Abreae</taxon>
        <taxon>Abrus</taxon>
    </lineage>
</organism>
<dbReference type="PANTHER" id="PTHR36767:SF1">
    <property type="entry name" value="OS05G0126200 PROTEIN"/>
    <property type="match status" value="1"/>
</dbReference>
<evidence type="ECO:0000313" key="3">
    <source>
        <dbReference type="RefSeq" id="XP_027335793.1"/>
    </source>
</evidence>
<sequence length="199" mass="23554">MDWLFFWVAKYVMCVYTLERGMGFAGALRNIIRPLSVSTSRTLTSRISTNASKEPFRTAFPSPCKPPQWLLPLRNHFHSLTDTRFPKRRPSDKPRRKRASLRPPGPYAWVQYTPGQPILPNKPNEGSVKRRNEKKRMRQRRAFILAERKKRKAQLQEAKRKKNIKRVERKMAAVAREREWAERLAELQRLEEEKKKSLS</sequence>
<feature type="region of interest" description="Disordered" evidence="1">
    <location>
        <begin position="81"/>
        <end position="137"/>
    </location>
</feature>
<gene>
    <name evidence="3 4 5" type="primary">LOC113849812</name>
</gene>
<keyword evidence="2" id="KW-1185">Reference proteome</keyword>
<dbReference type="CDD" id="cd23700">
    <property type="entry name" value="At3g51010"/>
    <property type="match status" value="1"/>
</dbReference>
<evidence type="ECO:0000313" key="2">
    <source>
        <dbReference type="Proteomes" id="UP000694853"/>
    </source>
</evidence>
<proteinExistence type="predicted"/>
<dbReference type="OrthoDB" id="1921449at2759"/>
<evidence type="ECO:0000256" key="1">
    <source>
        <dbReference type="SAM" id="MobiDB-lite"/>
    </source>
</evidence>
<reference evidence="3 4" key="2">
    <citation type="submission" date="2025-04" db="UniProtKB">
        <authorList>
            <consortium name="RefSeq"/>
        </authorList>
    </citation>
    <scope>IDENTIFICATION</scope>
    <source>
        <tissue evidence="3 4">Young leaves</tissue>
    </source>
</reference>
<dbReference type="PANTHER" id="PTHR36767">
    <property type="entry name" value="OS05G0126200 PROTEIN"/>
    <property type="match status" value="1"/>
</dbReference>
<dbReference type="GeneID" id="113849812"/>
<dbReference type="GO" id="GO:0005739">
    <property type="term" value="C:mitochondrion"/>
    <property type="evidence" value="ECO:0007669"/>
    <property type="project" value="TreeGrafter"/>
</dbReference>
<dbReference type="KEGG" id="aprc:113849812"/>
<name>A0A8B8JYN0_ABRPR</name>
<dbReference type="Proteomes" id="UP000694853">
    <property type="component" value="Unplaced"/>
</dbReference>
<dbReference type="RefSeq" id="XP_027335794.1">
    <property type="nucleotide sequence ID" value="XM_027479993.1"/>
</dbReference>
<protein>
    <submittedName>
        <fullName evidence="3 4">Uncharacterized protein LOC113849812 isoform X1</fullName>
    </submittedName>
</protein>
<dbReference type="RefSeq" id="XP_027335795.1">
    <property type="nucleotide sequence ID" value="XM_027479994.1"/>
</dbReference>
<reference evidence="2" key="1">
    <citation type="journal article" date="2019" name="Toxins">
        <title>Detection of Abrin-Like and Prepropulchellin-Like Toxin Genes and Transcripts Using Whole Genome Sequencing and Full-Length Transcript Sequencing of Abrus precatorius.</title>
        <authorList>
            <person name="Hovde B.T."/>
            <person name="Daligault H.E."/>
            <person name="Hanschen E.R."/>
            <person name="Kunde Y.A."/>
            <person name="Johnson M.B."/>
            <person name="Starkenburg S.R."/>
            <person name="Johnson S.L."/>
        </authorList>
    </citation>
    <scope>NUCLEOTIDE SEQUENCE [LARGE SCALE GENOMIC DNA]</scope>
</reference>
<accession>A0A8B8JYN0</accession>
<dbReference type="AlphaFoldDB" id="A0A8B8JYN0"/>